<proteinExistence type="predicted"/>
<accession>A0AAD1Q3X8</accession>
<dbReference type="RefSeq" id="WP_254032348.1">
    <property type="nucleotide sequence ID" value="NZ_LR882963.1"/>
</dbReference>
<organism evidence="1 2">
    <name type="scientific">Planktothrix agardhii</name>
    <name type="common">Oscillatoria agardhii</name>
    <dbReference type="NCBI Taxonomy" id="1160"/>
    <lineage>
        <taxon>Bacteria</taxon>
        <taxon>Bacillati</taxon>
        <taxon>Cyanobacteriota</taxon>
        <taxon>Cyanophyceae</taxon>
        <taxon>Oscillatoriophycideae</taxon>
        <taxon>Oscillatoriales</taxon>
        <taxon>Microcoleaceae</taxon>
        <taxon>Planktothrix</taxon>
    </lineage>
</organism>
<name>A0AAD1Q3X8_PLAAG</name>
<dbReference type="EMBL" id="LR882963">
    <property type="protein sequence ID" value="CAD5945956.1"/>
    <property type="molecule type" value="Genomic_DNA"/>
</dbReference>
<sequence>MKNKDWIKILRSFVKFIPLEKDRSWIEKRLIVEEQLLEQKQNDLLKLGEFLIIHPELSFKESLKEYLKKLEDEDIKPK</sequence>
<protein>
    <submittedName>
        <fullName evidence="1">Uncharacterized protein</fullName>
    </submittedName>
</protein>
<gene>
    <name evidence="1" type="ORF">PANO66_02291</name>
</gene>
<dbReference type="Proteomes" id="UP001153761">
    <property type="component" value="Chromosome"/>
</dbReference>
<evidence type="ECO:0000313" key="1">
    <source>
        <dbReference type="EMBL" id="CAD5945956.1"/>
    </source>
</evidence>
<dbReference type="AlphaFoldDB" id="A0AAD1Q3X8"/>
<reference evidence="1" key="1">
    <citation type="submission" date="2020-09" db="EMBL/GenBank/DDBJ databases">
        <authorList>
            <person name="Blom J."/>
        </authorList>
    </citation>
    <scope>NUCLEOTIDE SEQUENCE</scope>
    <source>
        <strain evidence="1">No.66</strain>
    </source>
</reference>
<evidence type="ECO:0000313" key="2">
    <source>
        <dbReference type="Proteomes" id="UP001153761"/>
    </source>
</evidence>